<evidence type="ECO:0000313" key="1">
    <source>
        <dbReference type="EMBL" id="MBB5036213.1"/>
    </source>
</evidence>
<dbReference type="EMBL" id="JACHIF010000001">
    <property type="protein sequence ID" value="MBB5036213.1"/>
    <property type="molecule type" value="Genomic_DNA"/>
</dbReference>
<dbReference type="Proteomes" id="UP000534294">
    <property type="component" value="Unassembled WGS sequence"/>
</dbReference>
<sequence>MVWLGLAMLNSAFLSPNCILEGREITRLLDETLILASLHAR</sequence>
<accession>A0A7W8DNC1</accession>
<keyword evidence="2" id="KW-1185">Reference proteome</keyword>
<protein>
    <submittedName>
        <fullName evidence="1">Uncharacterized protein</fullName>
    </submittedName>
</protein>
<name>A0A7W8DNC1_9BACT</name>
<gene>
    <name evidence="1" type="ORF">HNQ64_000447</name>
</gene>
<dbReference type="AlphaFoldDB" id="A0A7W8DNC1"/>
<proteinExistence type="predicted"/>
<evidence type="ECO:0000313" key="2">
    <source>
        <dbReference type="Proteomes" id="UP000534294"/>
    </source>
</evidence>
<reference evidence="1 2" key="1">
    <citation type="submission" date="2020-08" db="EMBL/GenBank/DDBJ databases">
        <title>Genomic Encyclopedia of Type Strains, Phase IV (KMG-IV): sequencing the most valuable type-strain genomes for metagenomic binning, comparative biology and taxonomic classification.</title>
        <authorList>
            <person name="Goeker M."/>
        </authorList>
    </citation>
    <scope>NUCLEOTIDE SEQUENCE [LARGE SCALE GENOMIC DNA]</scope>
    <source>
        <strain evidence="1 2">DSM 12251</strain>
    </source>
</reference>
<organism evidence="1 2">
    <name type="scientific">Prosthecobacter dejongeii</name>
    <dbReference type="NCBI Taxonomy" id="48465"/>
    <lineage>
        <taxon>Bacteria</taxon>
        <taxon>Pseudomonadati</taxon>
        <taxon>Verrucomicrobiota</taxon>
        <taxon>Verrucomicrobiia</taxon>
        <taxon>Verrucomicrobiales</taxon>
        <taxon>Verrucomicrobiaceae</taxon>
        <taxon>Prosthecobacter</taxon>
    </lineage>
</organism>
<comment type="caution">
    <text evidence="1">The sequence shown here is derived from an EMBL/GenBank/DDBJ whole genome shotgun (WGS) entry which is preliminary data.</text>
</comment>